<comment type="subcellular location">
    <subcellularLocation>
        <location evidence="2">Cell membrane</location>
    </subcellularLocation>
</comment>
<evidence type="ECO:0000313" key="16">
    <source>
        <dbReference type="EMBL" id="MXN65730.1"/>
    </source>
</evidence>
<evidence type="ECO:0000256" key="4">
    <source>
        <dbReference type="ARBA" id="ARBA00022475"/>
    </source>
</evidence>
<keyword evidence="5" id="KW-0597">Phosphoprotein</keyword>
<accession>A0A7X3S8G2</accession>
<dbReference type="SUPFAM" id="SSF47384">
    <property type="entry name" value="Homodimeric domain of signal transducing histidine kinase"/>
    <property type="match status" value="1"/>
</dbReference>
<dbReference type="CDD" id="cd00130">
    <property type="entry name" value="PAS"/>
    <property type="match status" value="1"/>
</dbReference>
<dbReference type="Pfam" id="PF08447">
    <property type="entry name" value="PAS_3"/>
    <property type="match status" value="1"/>
</dbReference>
<evidence type="ECO:0000256" key="2">
    <source>
        <dbReference type="ARBA" id="ARBA00004236"/>
    </source>
</evidence>
<dbReference type="PANTHER" id="PTHR43047:SF63">
    <property type="entry name" value="HISTIDINE KINASE"/>
    <property type="match status" value="1"/>
</dbReference>
<evidence type="ECO:0000256" key="12">
    <source>
        <dbReference type="SAM" id="Coils"/>
    </source>
</evidence>
<feature type="transmembrane region" description="Helical" evidence="13">
    <location>
        <begin position="136"/>
        <end position="160"/>
    </location>
</feature>
<feature type="transmembrane region" description="Helical" evidence="13">
    <location>
        <begin position="94"/>
        <end position="124"/>
    </location>
</feature>
<dbReference type="SUPFAM" id="SSF55874">
    <property type="entry name" value="ATPase domain of HSP90 chaperone/DNA topoisomerase II/histidine kinase"/>
    <property type="match status" value="1"/>
</dbReference>
<dbReference type="EMBL" id="WUMV01000006">
    <property type="protein sequence ID" value="MXN65730.1"/>
    <property type="molecule type" value="Genomic_DNA"/>
</dbReference>
<evidence type="ECO:0000256" key="11">
    <source>
        <dbReference type="ARBA" id="ARBA00023136"/>
    </source>
</evidence>
<dbReference type="SMART" id="SM00388">
    <property type="entry name" value="HisKA"/>
    <property type="match status" value="1"/>
</dbReference>
<dbReference type="Proteomes" id="UP000433101">
    <property type="component" value="Unassembled WGS sequence"/>
</dbReference>
<dbReference type="InterPro" id="IPR003661">
    <property type="entry name" value="HisK_dim/P_dom"/>
</dbReference>
<dbReference type="NCBIfam" id="TIGR00229">
    <property type="entry name" value="sensory_box"/>
    <property type="match status" value="1"/>
</dbReference>
<evidence type="ECO:0000256" key="6">
    <source>
        <dbReference type="ARBA" id="ARBA00022679"/>
    </source>
</evidence>
<evidence type="ECO:0000256" key="9">
    <source>
        <dbReference type="ARBA" id="ARBA00022840"/>
    </source>
</evidence>
<evidence type="ECO:0000256" key="10">
    <source>
        <dbReference type="ARBA" id="ARBA00023012"/>
    </source>
</evidence>
<evidence type="ECO:0000259" key="15">
    <source>
        <dbReference type="PROSITE" id="PS50112"/>
    </source>
</evidence>
<dbReference type="Gene3D" id="3.30.565.10">
    <property type="entry name" value="Histidine kinase-like ATPase, C-terminal domain"/>
    <property type="match status" value="1"/>
</dbReference>
<protein>
    <recommendedName>
        <fullName evidence="3">histidine kinase</fullName>
        <ecNumber evidence="3">2.7.13.3</ecNumber>
    </recommendedName>
</protein>
<dbReference type="InterPro" id="IPR036890">
    <property type="entry name" value="HATPase_C_sf"/>
</dbReference>
<dbReference type="AlphaFoldDB" id="A0A7X3S8G2"/>
<dbReference type="PANTHER" id="PTHR43047">
    <property type="entry name" value="TWO-COMPONENT HISTIDINE PROTEIN KINASE"/>
    <property type="match status" value="1"/>
</dbReference>
<keyword evidence="9" id="KW-0067">ATP-binding</keyword>
<keyword evidence="11 13" id="KW-0472">Membrane</keyword>
<dbReference type="Pfam" id="PF00512">
    <property type="entry name" value="HisKA"/>
    <property type="match status" value="1"/>
</dbReference>
<evidence type="ECO:0000256" key="13">
    <source>
        <dbReference type="SAM" id="Phobius"/>
    </source>
</evidence>
<feature type="transmembrane region" description="Helical" evidence="13">
    <location>
        <begin position="172"/>
        <end position="193"/>
    </location>
</feature>
<dbReference type="EC" id="2.7.13.3" evidence="3"/>
<sequence>MLRVTEILRPANRVIDSLVHPDAAGDRREFERHRAFILANLLGGIAALVLLPLALALVGPITLPVTLALAWLIAQIPVAMFLSRSGSIAMAHLASALLFASFIGAMAALTGGIESFALLWLAIAPLEAALSGSRKVIGIVAAASAAIVAGLALADPLALPRFAFPGADISKAAMEAVTGAAALAYAGVLALRIDWDNRRGRQLLREREAKYWLVAENVTDVISLHAADGSVQFVSPSVQSVVGVRRREVMGKGLFARVHVADRPAFLKAISDAAMSGEPANIEFRIRHSSPGTHDGHCDYLWLEMNARSVERSVPGVEGDVVAVYRDISDRKAHEAMLAEAREEAEAASAAKTRFLANVSHELRTPLNAIIGFSDLLRNTPHLLQNAEKSGEYIDLIHDSGRHLLQVVNDILDMSKIETGNFDLVVEPFDLAETIEACVRMMRGEADKKDIELIADVPKSLREFSADSRACKQILLNLISNAVKFSDAGNTVVVAAHRERDHLVMRVRDRGIGIAREDLDRLGKPFFQANSGYNRAHEGTGLGLSVVKGLAELHGGDVEFESRLGKGTTVSVRLPWTGAAHEDKLPQEQPAPARKIA</sequence>
<dbReference type="InterPro" id="IPR013655">
    <property type="entry name" value="PAS_fold_3"/>
</dbReference>
<keyword evidence="6" id="KW-0808">Transferase</keyword>
<dbReference type="SUPFAM" id="SSF55785">
    <property type="entry name" value="PYP-like sensor domain (PAS domain)"/>
    <property type="match status" value="1"/>
</dbReference>
<dbReference type="PROSITE" id="PS50109">
    <property type="entry name" value="HIS_KIN"/>
    <property type="match status" value="1"/>
</dbReference>
<dbReference type="GO" id="GO:0005524">
    <property type="term" value="F:ATP binding"/>
    <property type="evidence" value="ECO:0007669"/>
    <property type="project" value="UniProtKB-KW"/>
</dbReference>
<dbReference type="SMART" id="SM00091">
    <property type="entry name" value="PAS"/>
    <property type="match status" value="1"/>
</dbReference>
<keyword evidence="8" id="KW-0418">Kinase</keyword>
<evidence type="ECO:0000256" key="7">
    <source>
        <dbReference type="ARBA" id="ARBA00022741"/>
    </source>
</evidence>
<keyword evidence="10" id="KW-0902">Two-component regulatory system</keyword>
<feature type="coiled-coil region" evidence="12">
    <location>
        <begin position="331"/>
        <end position="358"/>
    </location>
</feature>
<evidence type="ECO:0000256" key="3">
    <source>
        <dbReference type="ARBA" id="ARBA00012438"/>
    </source>
</evidence>
<evidence type="ECO:0000256" key="5">
    <source>
        <dbReference type="ARBA" id="ARBA00022553"/>
    </source>
</evidence>
<dbReference type="InterPro" id="IPR005467">
    <property type="entry name" value="His_kinase_dom"/>
</dbReference>
<dbReference type="FunFam" id="3.30.565.10:FF:000023">
    <property type="entry name" value="PAS domain-containing sensor histidine kinase"/>
    <property type="match status" value="1"/>
</dbReference>
<organism evidence="16 17">
    <name type="scientific">Stappia sediminis</name>
    <dbReference type="NCBI Taxonomy" id="2692190"/>
    <lineage>
        <taxon>Bacteria</taxon>
        <taxon>Pseudomonadati</taxon>
        <taxon>Pseudomonadota</taxon>
        <taxon>Alphaproteobacteria</taxon>
        <taxon>Hyphomicrobiales</taxon>
        <taxon>Stappiaceae</taxon>
        <taxon>Stappia</taxon>
    </lineage>
</organism>
<feature type="transmembrane region" description="Helical" evidence="13">
    <location>
        <begin position="61"/>
        <end position="82"/>
    </location>
</feature>
<dbReference type="Gene3D" id="1.10.287.130">
    <property type="match status" value="1"/>
</dbReference>
<dbReference type="InterPro" id="IPR035965">
    <property type="entry name" value="PAS-like_dom_sf"/>
</dbReference>
<keyword evidence="4" id="KW-1003">Cell membrane</keyword>
<keyword evidence="13" id="KW-1133">Transmembrane helix</keyword>
<dbReference type="GO" id="GO:0005886">
    <property type="term" value="C:plasma membrane"/>
    <property type="evidence" value="ECO:0007669"/>
    <property type="project" value="UniProtKB-SubCell"/>
</dbReference>
<comment type="catalytic activity">
    <reaction evidence="1">
        <text>ATP + protein L-histidine = ADP + protein N-phospho-L-histidine.</text>
        <dbReference type="EC" id="2.7.13.3"/>
    </reaction>
</comment>
<dbReference type="SMART" id="SM00387">
    <property type="entry name" value="HATPase_c"/>
    <property type="match status" value="1"/>
</dbReference>
<evidence type="ECO:0000256" key="1">
    <source>
        <dbReference type="ARBA" id="ARBA00000085"/>
    </source>
</evidence>
<dbReference type="InterPro" id="IPR036097">
    <property type="entry name" value="HisK_dim/P_sf"/>
</dbReference>
<proteinExistence type="predicted"/>
<feature type="domain" description="Histidine kinase" evidence="14">
    <location>
        <begin position="358"/>
        <end position="578"/>
    </location>
</feature>
<dbReference type="GO" id="GO:0000155">
    <property type="term" value="F:phosphorelay sensor kinase activity"/>
    <property type="evidence" value="ECO:0007669"/>
    <property type="project" value="InterPro"/>
</dbReference>
<dbReference type="GO" id="GO:0009927">
    <property type="term" value="F:histidine phosphotransfer kinase activity"/>
    <property type="evidence" value="ECO:0007669"/>
    <property type="project" value="TreeGrafter"/>
</dbReference>
<feature type="domain" description="PAS" evidence="15">
    <location>
        <begin position="207"/>
        <end position="277"/>
    </location>
</feature>
<dbReference type="InterPro" id="IPR003594">
    <property type="entry name" value="HATPase_dom"/>
</dbReference>
<evidence type="ECO:0000256" key="8">
    <source>
        <dbReference type="ARBA" id="ARBA00022777"/>
    </source>
</evidence>
<dbReference type="CDD" id="cd00082">
    <property type="entry name" value="HisKA"/>
    <property type="match status" value="1"/>
</dbReference>
<dbReference type="InterPro" id="IPR000014">
    <property type="entry name" value="PAS"/>
</dbReference>
<reference evidence="16 17" key="1">
    <citation type="submission" date="2019-12" db="EMBL/GenBank/DDBJ databases">
        <authorList>
            <person name="Li M."/>
        </authorList>
    </citation>
    <scope>NUCLEOTIDE SEQUENCE [LARGE SCALE GENOMIC DNA]</scope>
    <source>
        <strain evidence="16 17">GBMRC 2046</strain>
    </source>
</reference>
<dbReference type="Gene3D" id="3.30.450.20">
    <property type="entry name" value="PAS domain"/>
    <property type="match status" value="1"/>
</dbReference>
<dbReference type="RefSeq" id="WP_160775987.1">
    <property type="nucleotide sequence ID" value="NZ_WUMV01000006.1"/>
</dbReference>
<evidence type="ECO:0000313" key="17">
    <source>
        <dbReference type="Proteomes" id="UP000433101"/>
    </source>
</evidence>
<name>A0A7X3S8G2_9HYPH</name>
<dbReference type="Pfam" id="PF02518">
    <property type="entry name" value="HATPase_c"/>
    <property type="match status" value="1"/>
</dbReference>
<feature type="transmembrane region" description="Helical" evidence="13">
    <location>
        <begin position="35"/>
        <end position="55"/>
    </location>
</feature>
<dbReference type="PROSITE" id="PS50112">
    <property type="entry name" value="PAS"/>
    <property type="match status" value="1"/>
</dbReference>
<dbReference type="CDD" id="cd16922">
    <property type="entry name" value="HATPase_EvgS-ArcB-TorS-like"/>
    <property type="match status" value="1"/>
</dbReference>
<dbReference type="PRINTS" id="PR00344">
    <property type="entry name" value="BCTRLSENSOR"/>
</dbReference>
<dbReference type="InterPro" id="IPR004358">
    <property type="entry name" value="Sig_transdc_His_kin-like_C"/>
</dbReference>
<gene>
    <name evidence="16" type="ORF">GR183_12515</name>
</gene>
<comment type="caution">
    <text evidence="16">The sequence shown here is derived from an EMBL/GenBank/DDBJ whole genome shotgun (WGS) entry which is preliminary data.</text>
</comment>
<keyword evidence="13" id="KW-0812">Transmembrane</keyword>
<keyword evidence="12" id="KW-0175">Coiled coil</keyword>
<evidence type="ECO:0000259" key="14">
    <source>
        <dbReference type="PROSITE" id="PS50109"/>
    </source>
</evidence>
<keyword evidence="17" id="KW-1185">Reference proteome</keyword>
<keyword evidence="7" id="KW-0547">Nucleotide-binding</keyword>